<dbReference type="GeneID" id="111135852"/>
<dbReference type="RefSeq" id="XP_022341977.1">
    <property type="nucleotide sequence ID" value="XM_022486269.1"/>
</dbReference>
<evidence type="ECO:0000256" key="8">
    <source>
        <dbReference type="RuleBase" id="RU366017"/>
    </source>
</evidence>
<evidence type="ECO:0000313" key="10">
    <source>
        <dbReference type="RefSeq" id="XP_022341974.1"/>
    </source>
</evidence>
<feature type="transmembrane region" description="Helical" evidence="8">
    <location>
        <begin position="7"/>
        <end position="23"/>
    </location>
</feature>
<evidence type="ECO:0000313" key="15">
    <source>
        <dbReference type="RefSeq" id="XP_022341979.1"/>
    </source>
</evidence>
<keyword evidence="9" id="KW-1185">Reference proteome</keyword>
<sequence>MKRVHRWMYIAVGVYTFFTFLLWRSENGGPIFAPIENSKPVEPQRSIEVKTVSVKIPVTKHKPTQKAVPGGRGEKCPNLDPPTHAQRDFWQPANGNKVYVYSAYYEPSRNHVMVIGARDKLSGPALWCQLWGEDGGLRVTRASQRDMPEGKGKRYTCSFFTCPVPAGIIPRTVSLVTSECGKPTSSISVAGTEGDNGNFTVCVTPLNFNYSKAYELVEMIEMNKLLGASHFVFYSYSINKNVHQVLEYYQDKGVELVPWNLPMNVDTWPKKNIPVEIHYFGQLGALNDCLYRNRYKSPYVVFQDLDEFIIPRKVSNWTALFSTLPKNKGSYMFRNTFFRKDWPDTDKNFTGKDEAKKYKIITLLKQWRESKIFPRKHRSKYIVVPKNVEALGIHSVNRFRAGGEHFVEPDVALMHHYRDWENPTDKQARAKDERIMAFKDELLNNVLKTWGKLKDVPLGPLPFS</sequence>
<dbReference type="GO" id="GO:0016020">
    <property type="term" value="C:membrane"/>
    <property type="evidence" value="ECO:0007669"/>
    <property type="project" value="UniProtKB-SubCell"/>
</dbReference>
<dbReference type="PANTHER" id="PTHR21461:SF69">
    <property type="entry name" value="GLYCOSYLTRANSFERASE FAMILY 92 PROTEIN"/>
    <property type="match status" value="1"/>
</dbReference>
<dbReference type="Pfam" id="PF01697">
    <property type="entry name" value="Glyco_transf_92"/>
    <property type="match status" value="1"/>
</dbReference>
<evidence type="ECO:0000313" key="11">
    <source>
        <dbReference type="RefSeq" id="XP_022341975.1"/>
    </source>
</evidence>
<dbReference type="Proteomes" id="UP000694844">
    <property type="component" value="Chromosome 5"/>
</dbReference>
<accession>A0A8B8EQA7</accession>
<dbReference type="InterPro" id="IPR008166">
    <property type="entry name" value="Glyco_transf_92"/>
</dbReference>
<dbReference type="RefSeq" id="XP_022341978.1">
    <property type="nucleotide sequence ID" value="XM_022486270.1"/>
</dbReference>
<dbReference type="GO" id="GO:0016757">
    <property type="term" value="F:glycosyltransferase activity"/>
    <property type="evidence" value="ECO:0007669"/>
    <property type="project" value="UniProtKB-UniRule"/>
</dbReference>
<dbReference type="GO" id="GO:0005737">
    <property type="term" value="C:cytoplasm"/>
    <property type="evidence" value="ECO:0007669"/>
    <property type="project" value="TreeGrafter"/>
</dbReference>
<evidence type="ECO:0000256" key="1">
    <source>
        <dbReference type="ARBA" id="ARBA00004167"/>
    </source>
</evidence>
<keyword evidence="3 8" id="KW-0328">Glycosyltransferase</keyword>
<dbReference type="RefSeq" id="XP_022341979.1">
    <property type="nucleotide sequence ID" value="XM_022486271.1"/>
</dbReference>
<evidence type="ECO:0000313" key="9">
    <source>
        <dbReference type="Proteomes" id="UP000694844"/>
    </source>
</evidence>
<keyword evidence="6 8" id="KW-1133">Transmembrane helix</keyword>
<evidence type="ECO:0000256" key="4">
    <source>
        <dbReference type="ARBA" id="ARBA00022679"/>
    </source>
</evidence>
<evidence type="ECO:0000256" key="2">
    <source>
        <dbReference type="ARBA" id="ARBA00007647"/>
    </source>
</evidence>
<keyword evidence="4 8" id="KW-0808">Transferase</keyword>
<proteinExistence type="inferred from homology"/>
<dbReference type="RefSeq" id="XP_022341976.1">
    <property type="nucleotide sequence ID" value="XM_022486268.1"/>
</dbReference>
<reference evidence="10 11" key="1">
    <citation type="submission" date="2025-04" db="UniProtKB">
        <authorList>
            <consortium name="RefSeq"/>
        </authorList>
    </citation>
    <scope>IDENTIFICATION</scope>
    <source>
        <tissue evidence="10 11">Whole sample</tissue>
    </source>
</reference>
<dbReference type="OrthoDB" id="2526284at2759"/>
<evidence type="ECO:0000313" key="14">
    <source>
        <dbReference type="RefSeq" id="XP_022341978.1"/>
    </source>
</evidence>
<evidence type="ECO:0000313" key="13">
    <source>
        <dbReference type="RefSeq" id="XP_022341977.1"/>
    </source>
</evidence>
<dbReference type="EC" id="2.4.1.-" evidence="8"/>
<name>A0A8B8EQA7_CRAVI</name>
<organism evidence="9 14">
    <name type="scientific">Crassostrea virginica</name>
    <name type="common">Eastern oyster</name>
    <dbReference type="NCBI Taxonomy" id="6565"/>
    <lineage>
        <taxon>Eukaryota</taxon>
        <taxon>Metazoa</taxon>
        <taxon>Spiralia</taxon>
        <taxon>Lophotrochozoa</taxon>
        <taxon>Mollusca</taxon>
        <taxon>Bivalvia</taxon>
        <taxon>Autobranchia</taxon>
        <taxon>Pteriomorphia</taxon>
        <taxon>Ostreida</taxon>
        <taxon>Ostreoidea</taxon>
        <taxon>Ostreidae</taxon>
        <taxon>Crassostrea</taxon>
    </lineage>
</organism>
<gene>
    <name evidence="10 11 12 13 14 15" type="primary">LOC111135852</name>
</gene>
<evidence type="ECO:0000256" key="6">
    <source>
        <dbReference type="ARBA" id="ARBA00022989"/>
    </source>
</evidence>
<evidence type="ECO:0000256" key="5">
    <source>
        <dbReference type="ARBA" id="ARBA00022692"/>
    </source>
</evidence>
<evidence type="ECO:0000256" key="7">
    <source>
        <dbReference type="ARBA" id="ARBA00023136"/>
    </source>
</evidence>
<evidence type="ECO:0000313" key="12">
    <source>
        <dbReference type="RefSeq" id="XP_022341976.1"/>
    </source>
</evidence>
<keyword evidence="5 8" id="KW-0812">Transmembrane</keyword>
<keyword evidence="7 8" id="KW-0472">Membrane</keyword>
<dbReference type="KEGG" id="cvn:111135852"/>
<evidence type="ECO:0000256" key="3">
    <source>
        <dbReference type="ARBA" id="ARBA00022676"/>
    </source>
</evidence>
<dbReference type="RefSeq" id="XP_022341975.1">
    <property type="nucleotide sequence ID" value="XM_022486267.1"/>
</dbReference>
<dbReference type="RefSeq" id="XP_022341974.1">
    <property type="nucleotide sequence ID" value="XM_022486266.1"/>
</dbReference>
<comment type="subcellular location">
    <subcellularLocation>
        <location evidence="1">Membrane</location>
        <topology evidence="1">Single-pass membrane protein</topology>
    </subcellularLocation>
</comment>
<protein>
    <recommendedName>
        <fullName evidence="8">Glycosyltransferase family 92 protein</fullName>
        <ecNumber evidence="8">2.4.1.-</ecNumber>
    </recommendedName>
</protein>
<dbReference type="PANTHER" id="PTHR21461">
    <property type="entry name" value="GLYCOSYLTRANSFERASE FAMILY 92 PROTEIN"/>
    <property type="match status" value="1"/>
</dbReference>
<dbReference type="AlphaFoldDB" id="A0A8B8EQA7"/>
<comment type="similarity">
    <text evidence="2 8">Belongs to the glycosyltransferase 92 family.</text>
</comment>